<feature type="compositionally biased region" description="Basic residues" evidence="3">
    <location>
        <begin position="15"/>
        <end position="28"/>
    </location>
</feature>
<comment type="caution">
    <text evidence="5">The sequence shown here is derived from an EMBL/GenBank/DDBJ whole genome shotgun (WGS) entry which is preliminary data.</text>
</comment>
<protein>
    <recommendedName>
        <fullName evidence="4">SH3 domain-containing protein</fullName>
    </recommendedName>
</protein>
<reference evidence="5" key="1">
    <citation type="submission" date="2020-12" db="EMBL/GenBank/DDBJ databases">
        <title>Metabolic potential, ecology and presence of endohyphal bacteria is reflected in genomic diversity of Mucoromycotina.</title>
        <authorList>
            <person name="Muszewska A."/>
            <person name="Okrasinska A."/>
            <person name="Steczkiewicz K."/>
            <person name="Drgas O."/>
            <person name="Orlowska M."/>
            <person name="Perlinska-Lenart U."/>
            <person name="Aleksandrzak-Piekarczyk T."/>
            <person name="Szatraj K."/>
            <person name="Zielenkiewicz U."/>
            <person name="Pilsyk S."/>
            <person name="Malc E."/>
            <person name="Mieczkowski P."/>
            <person name="Kruszewska J.S."/>
            <person name="Biernat P."/>
            <person name="Pawlowska J."/>
        </authorList>
    </citation>
    <scope>NUCLEOTIDE SEQUENCE</scope>
    <source>
        <strain evidence="5">CBS 226.32</strain>
    </source>
</reference>
<name>A0A8H7VBR7_9FUNG</name>
<dbReference type="SUPFAM" id="SSF50044">
    <property type="entry name" value="SH3-domain"/>
    <property type="match status" value="1"/>
</dbReference>
<dbReference type="EMBL" id="JAEPRC010000110">
    <property type="protein sequence ID" value="KAG2208599.1"/>
    <property type="molecule type" value="Genomic_DNA"/>
</dbReference>
<proteinExistence type="predicted"/>
<accession>A0A8H7VBR7</accession>
<feature type="compositionally biased region" description="Polar residues" evidence="3">
    <location>
        <begin position="170"/>
        <end position="180"/>
    </location>
</feature>
<evidence type="ECO:0000256" key="2">
    <source>
        <dbReference type="PROSITE-ProRule" id="PRU00192"/>
    </source>
</evidence>
<dbReference type="PROSITE" id="PS50002">
    <property type="entry name" value="SH3"/>
    <property type="match status" value="1"/>
</dbReference>
<feature type="region of interest" description="Disordered" evidence="3">
    <location>
        <begin position="167"/>
        <end position="246"/>
    </location>
</feature>
<feature type="domain" description="SH3" evidence="4">
    <location>
        <begin position="252"/>
        <end position="313"/>
    </location>
</feature>
<keyword evidence="1 2" id="KW-0728">SH3 domain</keyword>
<evidence type="ECO:0000259" key="4">
    <source>
        <dbReference type="PROSITE" id="PS50002"/>
    </source>
</evidence>
<evidence type="ECO:0000313" key="5">
    <source>
        <dbReference type="EMBL" id="KAG2208599.1"/>
    </source>
</evidence>
<dbReference type="OrthoDB" id="19092at2759"/>
<evidence type="ECO:0000256" key="1">
    <source>
        <dbReference type="ARBA" id="ARBA00022443"/>
    </source>
</evidence>
<dbReference type="InterPro" id="IPR036028">
    <property type="entry name" value="SH3-like_dom_sf"/>
</dbReference>
<organism evidence="5 6">
    <name type="scientific">Mucor plumbeus</name>
    <dbReference type="NCBI Taxonomy" id="97098"/>
    <lineage>
        <taxon>Eukaryota</taxon>
        <taxon>Fungi</taxon>
        <taxon>Fungi incertae sedis</taxon>
        <taxon>Mucoromycota</taxon>
        <taxon>Mucoromycotina</taxon>
        <taxon>Mucoromycetes</taxon>
        <taxon>Mucorales</taxon>
        <taxon>Mucorineae</taxon>
        <taxon>Mucoraceae</taxon>
        <taxon>Mucor</taxon>
    </lineage>
</organism>
<dbReference type="SMART" id="SM00326">
    <property type="entry name" value="SH3"/>
    <property type="match status" value="1"/>
</dbReference>
<evidence type="ECO:0000313" key="6">
    <source>
        <dbReference type="Proteomes" id="UP000650833"/>
    </source>
</evidence>
<evidence type="ECO:0000256" key="3">
    <source>
        <dbReference type="SAM" id="MobiDB-lite"/>
    </source>
</evidence>
<dbReference type="CDD" id="cd00174">
    <property type="entry name" value="SH3"/>
    <property type="match status" value="1"/>
</dbReference>
<gene>
    <name evidence="5" type="ORF">INT46_009141</name>
</gene>
<feature type="region of interest" description="Disordered" evidence="3">
    <location>
        <begin position="1"/>
        <end position="37"/>
    </location>
</feature>
<dbReference type="PRINTS" id="PR00452">
    <property type="entry name" value="SH3DOMAIN"/>
</dbReference>
<dbReference type="Pfam" id="PF07653">
    <property type="entry name" value="SH3_2"/>
    <property type="match status" value="1"/>
</dbReference>
<feature type="compositionally biased region" description="Low complexity" evidence="3">
    <location>
        <begin position="181"/>
        <end position="239"/>
    </location>
</feature>
<dbReference type="Gene3D" id="2.30.30.40">
    <property type="entry name" value="SH3 Domains"/>
    <property type="match status" value="1"/>
</dbReference>
<dbReference type="Proteomes" id="UP000650833">
    <property type="component" value="Unassembled WGS sequence"/>
</dbReference>
<dbReference type="AlphaFoldDB" id="A0A8H7VBR7"/>
<keyword evidence="6" id="KW-1185">Reference proteome</keyword>
<dbReference type="InterPro" id="IPR001452">
    <property type="entry name" value="SH3_domain"/>
</dbReference>
<dbReference type="PANTHER" id="PTHR14167:SF116">
    <property type="entry name" value="CAP, ISOFORM AC"/>
    <property type="match status" value="1"/>
</dbReference>
<dbReference type="InterPro" id="IPR050384">
    <property type="entry name" value="Endophilin_SH3RF"/>
</dbReference>
<sequence length="313" mass="35019">MSENDVIINKEKKEKKDKKKDKKKKKDNKKLDTLGDSVDSLSLKSLDEYDDDRFKPVRNPAFNPALTSPLVSPAVSRNSIVSDSNGSNNEKWTISSKNKDLPLIQTNTGAISGSNAEKSPLTPAELQGYAAQKFVPTGSYAHLDPSKSENAYAAFNHLQNVIMANKEGSDANQPPRNDSAQQRVKQQPQQINQPQQQQQQQQLQQQPRAPTQTQQSPQAKQLPLTKQSPPAKQQQQSIKQKPRAERLTDGAPVLQYCRALWNYTAQIPTELSFKANDSFAVLSQQPDGWWYAELLDPSKRKRGLVPGNYMTPN</sequence>
<dbReference type="PANTHER" id="PTHR14167">
    <property type="entry name" value="SH3 DOMAIN-CONTAINING"/>
    <property type="match status" value="1"/>
</dbReference>